<feature type="region of interest" description="Disordered" evidence="1">
    <location>
        <begin position="1"/>
        <end position="44"/>
    </location>
</feature>
<evidence type="ECO:0000256" key="1">
    <source>
        <dbReference type="SAM" id="MobiDB-lite"/>
    </source>
</evidence>
<dbReference type="InterPro" id="IPR010539">
    <property type="entry name" value="BaxI_1-like"/>
</dbReference>
<feature type="transmembrane region" description="Helical" evidence="2">
    <location>
        <begin position="115"/>
        <end position="135"/>
    </location>
</feature>
<dbReference type="PIRSF" id="PIRSF009160">
    <property type="entry name" value="UCP009160"/>
    <property type="match status" value="1"/>
</dbReference>
<feature type="transmembrane region" description="Helical" evidence="2">
    <location>
        <begin position="238"/>
        <end position="256"/>
    </location>
</feature>
<gene>
    <name evidence="3" type="ORF">EFY87_06800</name>
</gene>
<feature type="transmembrane region" description="Helical" evidence="2">
    <location>
        <begin position="91"/>
        <end position="109"/>
    </location>
</feature>
<feature type="compositionally biased region" description="Polar residues" evidence="1">
    <location>
        <begin position="25"/>
        <end position="37"/>
    </location>
</feature>
<keyword evidence="4" id="KW-1185">Reference proteome</keyword>
<evidence type="ECO:0000313" key="4">
    <source>
        <dbReference type="Proteomes" id="UP000271678"/>
    </source>
</evidence>
<keyword evidence="2" id="KW-1133">Transmembrane helix</keyword>
<evidence type="ECO:0000313" key="3">
    <source>
        <dbReference type="EMBL" id="RNI23965.1"/>
    </source>
</evidence>
<keyword evidence="2" id="KW-0472">Membrane</keyword>
<dbReference type="EMBL" id="RJJQ01000004">
    <property type="protein sequence ID" value="RNI23965.1"/>
    <property type="molecule type" value="Genomic_DNA"/>
</dbReference>
<feature type="compositionally biased region" description="Basic and acidic residues" evidence="1">
    <location>
        <begin position="10"/>
        <end position="19"/>
    </location>
</feature>
<dbReference type="AlphaFoldDB" id="A0A3M9MFJ4"/>
<accession>A0A3M9MFJ4</accession>
<name>A0A3M9MFJ4_9MICO</name>
<dbReference type="RefSeq" id="WP_123270706.1">
    <property type="nucleotide sequence ID" value="NZ_RJJQ01000004.1"/>
</dbReference>
<feature type="transmembrane region" description="Helical" evidence="2">
    <location>
        <begin position="169"/>
        <end position="191"/>
    </location>
</feature>
<dbReference type="Proteomes" id="UP000271678">
    <property type="component" value="Unassembled WGS sequence"/>
</dbReference>
<dbReference type="OrthoDB" id="116480at2"/>
<dbReference type="Pfam" id="PF12811">
    <property type="entry name" value="BaxI_1"/>
    <property type="match status" value="1"/>
</dbReference>
<dbReference type="PANTHER" id="PTHR41282:SF1">
    <property type="entry name" value="CONSERVED TRANSMEMBRANE PROTEIN-RELATED"/>
    <property type="match status" value="1"/>
</dbReference>
<evidence type="ECO:0000256" key="2">
    <source>
        <dbReference type="SAM" id="Phobius"/>
    </source>
</evidence>
<reference evidence="3 4" key="1">
    <citation type="submission" date="2018-11" db="EMBL/GenBank/DDBJ databases">
        <title>Draft genome of Simplicispira Flexivirga sp. BO-16.</title>
        <authorList>
            <person name="Im W.T."/>
        </authorList>
    </citation>
    <scope>NUCLEOTIDE SEQUENCE [LARGE SCALE GENOMIC DNA]</scope>
    <source>
        <strain evidence="3 4">BO-16</strain>
    </source>
</reference>
<organism evidence="3 4">
    <name type="scientific">Flexivirga caeni</name>
    <dbReference type="NCBI Taxonomy" id="2294115"/>
    <lineage>
        <taxon>Bacteria</taxon>
        <taxon>Bacillati</taxon>
        <taxon>Actinomycetota</taxon>
        <taxon>Actinomycetes</taxon>
        <taxon>Micrococcales</taxon>
        <taxon>Dermacoccaceae</taxon>
        <taxon>Flexivirga</taxon>
    </lineage>
</organism>
<sequence>MPSNPVFNRFNDDLSKGRLPEAQPQYGQFGTPEQQQAARYGYPQQGYPQQGYPQQGQFGQPAPDLEKMYGAPAATAAQSGRMTLNDVVTKALGLFGVLLVFAAIGWFVGKENQGAGMALWLGGMFVGLAIGFIISFKRVISVPLIVAYAVCEGLFVGAASGFFNTVYPGVVAEAVLATLCVFAGMFAGWKFGLIRVTDRSRKIFGLMAIGYLLFALVNVVLVWTGAIGNPFGVGGTGPLGIIISVIAVGLASYSLAIDFDSIQRGVNARLPEKYSWLMAHGLLVSVVWLYIELLRLFARLQSR</sequence>
<protein>
    <submittedName>
        <fullName evidence="3">Bax inhibitor-1/YccA family protein</fullName>
    </submittedName>
</protein>
<comment type="caution">
    <text evidence="3">The sequence shown here is derived from an EMBL/GenBank/DDBJ whole genome shotgun (WGS) entry which is preliminary data.</text>
</comment>
<proteinExistence type="predicted"/>
<keyword evidence="2" id="KW-0812">Transmembrane</keyword>
<feature type="transmembrane region" description="Helical" evidence="2">
    <location>
        <begin position="277"/>
        <end position="298"/>
    </location>
</feature>
<dbReference type="PANTHER" id="PTHR41282">
    <property type="entry name" value="CONSERVED TRANSMEMBRANE PROTEIN-RELATED"/>
    <property type="match status" value="1"/>
</dbReference>
<feature type="transmembrane region" description="Helical" evidence="2">
    <location>
        <begin position="142"/>
        <end position="163"/>
    </location>
</feature>
<feature type="transmembrane region" description="Helical" evidence="2">
    <location>
        <begin position="203"/>
        <end position="226"/>
    </location>
</feature>